<evidence type="ECO:0000256" key="7">
    <source>
        <dbReference type="ARBA" id="ARBA00022741"/>
    </source>
</evidence>
<gene>
    <name evidence="17" type="ORF">C7437_10761</name>
</gene>
<dbReference type="PIRSF" id="PIRSF000726">
    <property type="entry name" value="Asp_kin"/>
    <property type="match status" value="1"/>
</dbReference>
<dbReference type="Pfam" id="PF00696">
    <property type="entry name" value="AA_kinase"/>
    <property type="match status" value="1"/>
</dbReference>
<dbReference type="GO" id="GO:0004072">
    <property type="term" value="F:aspartate kinase activity"/>
    <property type="evidence" value="ECO:0007669"/>
    <property type="project" value="UniProtKB-EC"/>
</dbReference>
<dbReference type="InterPro" id="IPR018042">
    <property type="entry name" value="Aspartate_kinase_CS"/>
</dbReference>
<dbReference type="OrthoDB" id="9799110at2"/>
<comment type="function">
    <text evidence="1">Catalyzes the phosphorylation of the beta-carboxyl group of aspartic acid with ATP to yield 4-phospho-L-aspartate, which is involved in the branched biosynthetic pathway leading to the biosynthesis of amino acids threonine, isoleucine and methionine.</text>
</comment>
<dbReference type="InterPro" id="IPR042199">
    <property type="entry name" value="AsparK_Bifunc_asparK/hSer_DH"/>
</dbReference>
<evidence type="ECO:0000256" key="13">
    <source>
        <dbReference type="PIRSR" id="PIRSR000726-1"/>
    </source>
</evidence>
<dbReference type="UniPathway" id="UPA00034">
    <property type="reaction ID" value="UER00015"/>
</dbReference>
<dbReference type="RefSeq" id="WP_111440274.1">
    <property type="nucleotide sequence ID" value="NZ_QKZI01000007.1"/>
</dbReference>
<dbReference type="EC" id="2.7.2.4" evidence="14"/>
<feature type="binding site" evidence="13">
    <location>
        <position position="230"/>
    </location>
    <ligand>
        <name>ATP</name>
        <dbReference type="ChEBI" id="CHEBI:30616"/>
    </ligand>
</feature>
<dbReference type="UniPathway" id="UPA00050">
    <property type="reaction ID" value="UER00461"/>
</dbReference>
<evidence type="ECO:0000256" key="9">
    <source>
        <dbReference type="ARBA" id="ARBA00022840"/>
    </source>
</evidence>
<dbReference type="AlphaFoldDB" id="A0A2W7MMG8"/>
<evidence type="ECO:0000313" key="17">
    <source>
        <dbReference type="EMBL" id="PZX03106.1"/>
    </source>
</evidence>
<evidence type="ECO:0000256" key="5">
    <source>
        <dbReference type="ARBA" id="ARBA00010122"/>
    </source>
</evidence>
<comment type="similarity">
    <text evidence="5 14">Belongs to the aspartokinase family.</text>
</comment>
<evidence type="ECO:0000259" key="16">
    <source>
        <dbReference type="PROSITE" id="PS51671"/>
    </source>
</evidence>
<dbReference type="SUPFAM" id="SSF55021">
    <property type="entry name" value="ACT-like"/>
    <property type="match status" value="2"/>
</dbReference>
<dbReference type="GO" id="GO:0019877">
    <property type="term" value="P:diaminopimelate biosynthetic process"/>
    <property type="evidence" value="ECO:0007669"/>
    <property type="project" value="UniProtKB-KW"/>
</dbReference>
<proteinExistence type="inferred from homology"/>
<feature type="domain" description="ACT" evidence="16">
    <location>
        <begin position="389"/>
        <end position="454"/>
    </location>
</feature>
<dbReference type="GO" id="GO:0009090">
    <property type="term" value="P:homoserine biosynthetic process"/>
    <property type="evidence" value="ECO:0007669"/>
    <property type="project" value="TreeGrafter"/>
</dbReference>
<dbReference type="NCBIfam" id="NF006540">
    <property type="entry name" value="PRK09034.1"/>
    <property type="match status" value="1"/>
</dbReference>
<comment type="caution">
    <text evidence="17">The sequence shown here is derived from an EMBL/GenBank/DDBJ whole genome shotgun (WGS) entry which is preliminary data.</text>
</comment>
<dbReference type="EMBL" id="QKZI01000007">
    <property type="protein sequence ID" value="PZX03106.1"/>
    <property type="molecule type" value="Genomic_DNA"/>
</dbReference>
<feature type="binding site" evidence="13">
    <location>
        <begin position="5"/>
        <end position="8"/>
    </location>
    <ligand>
        <name>ATP</name>
        <dbReference type="ChEBI" id="CHEBI:30616"/>
    </ligand>
</feature>
<keyword evidence="11" id="KW-0457">Lysine biosynthesis</keyword>
<dbReference type="GO" id="GO:0009088">
    <property type="term" value="P:threonine biosynthetic process"/>
    <property type="evidence" value="ECO:0007669"/>
    <property type="project" value="UniProtKB-UniPathway"/>
</dbReference>
<sequence>MKVCKFGGTSVASAEQIKKVAAIIKADPSRKFVVVSAPGKRFDTDTKVTDLLIELSNAALQKKDINEKLQLVVNRYKEIAIGLNMDGKICKVIEDDLRLRISQDQTEVELFVDNIKASGEDNNAKLIATYFTSIGLRSQYIDPKSAGLVVNDLPERAQELPEAYDNLSTLKNLSEIVVFPGFFGYTKEGVLRTFDRGGSDITGSILAAAVRADLYENFTDVDSVFTANPRVINSPVEIEEITYREMRELSYAGFSVFHDEALRPVFKLGIPVCIKNTNNPSAPGTRIVSERKKTKRPVTGITADSGFSILYVSKYLMNREIGFGRKLLQILEEEDISYEHTPSGLDDISVILRSYQLTPEKEERIINRVLNELHAEDAHFRHDFSMIVIVGEGMNNSTGLAARAATAISRTGANIEMINQGSSEVSLSFGVHKSNENMILRELYKEFFSAVAVG</sequence>
<dbReference type="InterPro" id="IPR005260">
    <property type="entry name" value="Asp_kin_monofn"/>
</dbReference>
<feature type="binding site" evidence="13">
    <location>
        <position position="49"/>
    </location>
    <ligand>
        <name>substrate</name>
    </ligand>
</feature>
<dbReference type="PANTHER" id="PTHR21499">
    <property type="entry name" value="ASPARTATE KINASE"/>
    <property type="match status" value="1"/>
</dbReference>
<keyword evidence="9 13" id="KW-0067">ATP-binding</keyword>
<dbReference type="InterPro" id="IPR054352">
    <property type="entry name" value="ACT_Aspartokinase"/>
</dbReference>
<organism evidence="17 18">
    <name type="scientific">Psychrobacillus insolitus</name>
    <dbReference type="NCBI Taxonomy" id="1461"/>
    <lineage>
        <taxon>Bacteria</taxon>
        <taxon>Bacillati</taxon>
        <taxon>Bacillota</taxon>
        <taxon>Bacilli</taxon>
        <taxon>Bacillales</taxon>
        <taxon>Bacillaceae</taxon>
        <taxon>Psychrobacillus</taxon>
    </lineage>
</organism>
<dbReference type="UniPathway" id="UPA00051">
    <property type="reaction ID" value="UER00462"/>
</dbReference>
<evidence type="ECO:0000256" key="10">
    <source>
        <dbReference type="ARBA" id="ARBA00022915"/>
    </source>
</evidence>
<dbReference type="SUPFAM" id="SSF53633">
    <property type="entry name" value="Carbamate kinase-like"/>
    <property type="match status" value="1"/>
</dbReference>
<reference evidence="17 18" key="1">
    <citation type="submission" date="2018-06" db="EMBL/GenBank/DDBJ databases">
        <title>Genomic Encyclopedia of Type Strains, Phase IV (KMG-IV): sequencing the most valuable type-strain genomes for metagenomic binning, comparative biology and taxonomic classification.</title>
        <authorList>
            <person name="Goeker M."/>
        </authorList>
    </citation>
    <scope>NUCLEOTIDE SEQUENCE [LARGE SCALE GENOMIC DNA]</scope>
    <source>
        <strain evidence="17 18">DSM 5</strain>
    </source>
</reference>
<comment type="pathway">
    <text evidence="3 15">Amino-acid biosynthesis; L-methionine biosynthesis via de novo pathway; L-homoserine from L-aspartate: step 1/3.</text>
</comment>
<evidence type="ECO:0000256" key="8">
    <source>
        <dbReference type="ARBA" id="ARBA00022777"/>
    </source>
</evidence>
<keyword evidence="8 14" id="KW-0418">Kinase</keyword>
<feature type="binding site" evidence="13">
    <location>
        <begin position="219"/>
        <end position="220"/>
    </location>
    <ligand>
        <name>ATP</name>
        <dbReference type="ChEBI" id="CHEBI:30616"/>
    </ligand>
</feature>
<dbReference type="PROSITE" id="PS00324">
    <property type="entry name" value="ASPARTOKINASE"/>
    <property type="match status" value="1"/>
</dbReference>
<evidence type="ECO:0000256" key="3">
    <source>
        <dbReference type="ARBA" id="ARBA00004986"/>
    </source>
</evidence>
<name>A0A2W7MMG8_9BACI</name>
<evidence type="ECO:0000256" key="6">
    <source>
        <dbReference type="ARBA" id="ARBA00022679"/>
    </source>
</evidence>
<evidence type="ECO:0000256" key="14">
    <source>
        <dbReference type="RuleBase" id="RU003448"/>
    </source>
</evidence>
<comment type="pathway">
    <text evidence="4 15">Amino-acid biosynthesis; L-threonine biosynthesis; L-threonine from L-aspartate: step 1/5.</text>
</comment>
<feature type="binding site" evidence="13">
    <location>
        <position position="120"/>
    </location>
    <ligand>
        <name>substrate</name>
    </ligand>
</feature>
<keyword evidence="15" id="KW-0028">Amino-acid biosynthesis</keyword>
<evidence type="ECO:0000256" key="12">
    <source>
        <dbReference type="ARBA" id="ARBA00047872"/>
    </source>
</evidence>
<dbReference type="InterPro" id="IPR045865">
    <property type="entry name" value="ACT-like_dom_sf"/>
</dbReference>
<dbReference type="Gene3D" id="3.30.2130.10">
    <property type="entry name" value="VC0802-like"/>
    <property type="match status" value="1"/>
</dbReference>
<dbReference type="CDD" id="cd04911">
    <property type="entry name" value="ACT_AKiii-YclM-BS_1"/>
    <property type="match status" value="1"/>
</dbReference>
<evidence type="ECO:0000256" key="1">
    <source>
        <dbReference type="ARBA" id="ARBA00003121"/>
    </source>
</evidence>
<dbReference type="Gene3D" id="1.20.120.1320">
    <property type="entry name" value="Aspartokinase, catalytic domain"/>
    <property type="match status" value="1"/>
</dbReference>
<dbReference type="Gene3D" id="3.40.1160.10">
    <property type="entry name" value="Acetylglutamate kinase-like"/>
    <property type="match status" value="1"/>
</dbReference>
<dbReference type="PANTHER" id="PTHR21499:SF67">
    <property type="entry name" value="ASPARTOKINASE 3"/>
    <property type="match status" value="1"/>
</dbReference>
<keyword evidence="6 14" id="KW-0808">Transferase</keyword>
<comment type="catalytic activity">
    <reaction evidence="12 14">
        <text>L-aspartate + ATP = 4-phospho-L-aspartate + ADP</text>
        <dbReference type="Rhea" id="RHEA:23776"/>
        <dbReference type="ChEBI" id="CHEBI:29991"/>
        <dbReference type="ChEBI" id="CHEBI:30616"/>
        <dbReference type="ChEBI" id="CHEBI:57535"/>
        <dbReference type="ChEBI" id="CHEBI:456216"/>
        <dbReference type="EC" id="2.7.2.4"/>
    </reaction>
</comment>
<keyword evidence="18" id="KW-1185">Reference proteome</keyword>
<comment type="pathway">
    <text evidence="2 15">Amino-acid biosynthesis; L-lysine biosynthesis via DAP pathway; (S)-tetrahydrodipicolinate from L-aspartate: step 1/4.</text>
</comment>
<dbReference type="InterPro" id="IPR001341">
    <property type="entry name" value="Asp_kinase"/>
</dbReference>
<evidence type="ECO:0000313" key="18">
    <source>
        <dbReference type="Proteomes" id="UP000248646"/>
    </source>
</evidence>
<keyword evidence="7 13" id="KW-0547">Nucleotide-binding</keyword>
<evidence type="ECO:0000256" key="11">
    <source>
        <dbReference type="ARBA" id="ARBA00023154"/>
    </source>
</evidence>
<dbReference type="GO" id="GO:0009089">
    <property type="term" value="P:lysine biosynthetic process via diaminopimelate"/>
    <property type="evidence" value="ECO:0007669"/>
    <property type="project" value="UniProtKB-UniPathway"/>
</dbReference>
<evidence type="ECO:0000256" key="15">
    <source>
        <dbReference type="RuleBase" id="RU004249"/>
    </source>
</evidence>
<dbReference type="InterPro" id="IPR036393">
    <property type="entry name" value="AceGlu_kinase-like_sf"/>
</dbReference>
<accession>A0A2W7MMG8</accession>
<dbReference type="GO" id="GO:0005524">
    <property type="term" value="F:ATP binding"/>
    <property type="evidence" value="ECO:0007669"/>
    <property type="project" value="UniProtKB-KW"/>
</dbReference>
<dbReference type="InterPro" id="IPR001048">
    <property type="entry name" value="Asp/Glu/Uridylate_kinase"/>
</dbReference>
<protein>
    <recommendedName>
        <fullName evidence="14">Aspartokinase</fullName>
        <ecNumber evidence="14">2.7.2.4</ecNumber>
    </recommendedName>
</protein>
<dbReference type="GO" id="GO:0005829">
    <property type="term" value="C:cytosol"/>
    <property type="evidence" value="ECO:0007669"/>
    <property type="project" value="TreeGrafter"/>
</dbReference>
<evidence type="ECO:0000256" key="4">
    <source>
        <dbReference type="ARBA" id="ARBA00005139"/>
    </source>
</evidence>
<dbReference type="NCBIfam" id="TIGR00657">
    <property type="entry name" value="asp_kinases"/>
    <property type="match status" value="1"/>
</dbReference>
<evidence type="ECO:0000256" key="2">
    <source>
        <dbReference type="ARBA" id="ARBA00004766"/>
    </source>
</evidence>
<dbReference type="PROSITE" id="PS51671">
    <property type="entry name" value="ACT"/>
    <property type="match status" value="1"/>
</dbReference>
<dbReference type="InterPro" id="IPR002912">
    <property type="entry name" value="ACT_dom"/>
</dbReference>
<dbReference type="FunFam" id="3.40.1160.10:FF:000027">
    <property type="entry name" value="Aspartokinase"/>
    <property type="match status" value="1"/>
</dbReference>
<keyword evidence="10" id="KW-0220">Diaminopimelate biosynthesis</keyword>
<dbReference type="Pfam" id="PF22468">
    <property type="entry name" value="ACT_9"/>
    <property type="match status" value="1"/>
</dbReference>
<dbReference type="Proteomes" id="UP000248646">
    <property type="component" value="Unassembled WGS sequence"/>
</dbReference>
<dbReference type="FunFam" id="3.30.2130.10:FF:000001">
    <property type="entry name" value="Bifunctional aspartokinase/homoserine dehydrogenase"/>
    <property type="match status" value="1"/>
</dbReference>